<proteinExistence type="predicted"/>
<gene>
    <name evidence="1" type="ORF">QYM23_17625</name>
</gene>
<evidence type="ECO:0000313" key="2">
    <source>
        <dbReference type="Proteomes" id="UP001175137"/>
    </source>
</evidence>
<evidence type="ECO:0008006" key="3">
    <source>
        <dbReference type="Google" id="ProtNLM"/>
    </source>
</evidence>
<name>A0AAW7NG06_BACCE</name>
<organism evidence="1 2">
    <name type="scientific">Bacillus cereus</name>
    <dbReference type="NCBI Taxonomy" id="1396"/>
    <lineage>
        <taxon>Bacteria</taxon>
        <taxon>Bacillati</taxon>
        <taxon>Bacillota</taxon>
        <taxon>Bacilli</taxon>
        <taxon>Bacillales</taxon>
        <taxon>Bacillaceae</taxon>
        <taxon>Bacillus</taxon>
        <taxon>Bacillus cereus group</taxon>
    </lineage>
</organism>
<protein>
    <recommendedName>
        <fullName evidence="3">C2H2-type domain-containing protein</fullName>
    </recommendedName>
</protein>
<dbReference type="AlphaFoldDB" id="A0AAW7NG06"/>
<sequence>MNRRTRIKRYFTKGKRYPCLECGKPLDKEISIYSIFEVHEGCF</sequence>
<evidence type="ECO:0000313" key="1">
    <source>
        <dbReference type="EMBL" id="MDN4874639.1"/>
    </source>
</evidence>
<comment type="caution">
    <text evidence="1">The sequence shown here is derived from an EMBL/GenBank/DDBJ whole genome shotgun (WGS) entry which is preliminary data.</text>
</comment>
<dbReference type="EMBL" id="JAUIQW010000001">
    <property type="protein sequence ID" value="MDN4874639.1"/>
    <property type="molecule type" value="Genomic_DNA"/>
</dbReference>
<accession>A0AAW7NG06</accession>
<dbReference type="RefSeq" id="WP_281974098.1">
    <property type="nucleotide sequence ID" value="NZ_JALGCM010000003.1"/>
</dbReference>
<dbReference type="Proteomes" id="UP001175137">
    <property type="component" value="Unassembled WGS sequence"/>
</dbReference>
<reference evidence="1" key="1">
    <citation type="submission" date="2023-07" db="EMBL/GenBank/DDBJ databases">
        <title>Complete genome sequence of Bacillus cereus SRCM126073 isolated from soil.</title>
        <authorList>
            <person name="Yang H.-G."/>
            <person name="Ryu M.-S."/>
            <person name="Ha G.-S."/>
            <person name="Yang H.-J."/>
            <person name="Jeong D.-Y."/>
        </authorList>
    </citation>
    <scope>NUCLEOTIDE SEQUENCE</scope>
    <source>
        <strain evidence="1">SRCM126073</strain>
    </source>
</reference>